<protein>
    <submittedName>
        <fullName evidence="3">Uncharacterized protein</fullName>
    </submittedName>
</protein>
<keyword evidence="1" id="KW-0812">Transmembrane</keyword>
<keyword evidence="1" id="KW-1133">Transmembrane helix</keyword>
<dbReference type="WBParaSite" id="PSAMB.scaffold3116size19617.g20430.t1">
    <property type="protein sequence ID" value="PSAMB.scaffold3116size19617.g20430.t1"/>
    <property type="gene ID" value="PSAMB.scaffold3116size19617.g20430"/>
</dbReference>
<feature type="transmembrane region" description="Helical" evidence="1">
    <location>
        <begin position="45"/>
        <end position="70"/>
    </location>
</feature>
<proteinExistence type="predicted"/>
<keyword evidence="1" id="KW-0472">Membrane</keyword>
<evidence type="ECO:0000256" key="1">
    <source>
        <dbReference type="SAM" id="Phobius"/>
    </source>
</evidence>
<reference evidence="3" key="1">
    <citation type="submission" date="2022-11" db="UniProtKB">
        <authorList>
            <consortium name="WormBaseParasite"/>
        </authorList>
    </citation>
    <scope>IDENTIFICATION</scope>
</reference>
<sequence length="168" mass="18762">MAVSNGLYATCYNSRGWCEAECSLPCYYINHCNGFPFMFACPSTLFLFLFILVCIIVLGLVICCTTICCCKCYAAKKGTKNSGEIHQSEPTFGKNTIQPVQFHNTDINHHISLNAFDDFPSTQVNVTPAPRVSIDSSSSSEWQMNFSKPNGMSEETNFAKKTFALRYK</sequence>
<name>A0A914W6D5_9BILA</name>
<evidence type="ECO:0000313" key="3">
    <source>
        <dbReference type="WBParaSite" id="PSAMB.scaffold3116size19617.g20430.t1"/>
    </source>
</evidence>
<organism evidence="2 3">
    <name type="scientific">Plectus sambesii</name>
    <dbReference type="NCBI Taxonomy" id="2011161"/>
    <lineage>
        <taxon>Eukaryota</taxon>
        <taxon>Metazoa</taxon>
        <taxon>Ecdysozoa</taxon>
        <taxon>Nematoda</taxon>
        <taxon>Chromadorea</taxon>
        <taxon>Plectida</taxon>
        <taxon>Plectina</taxon>
        <taxon>Plectoidea</taxon>
        <taxon>Plectidae</taxon>
        <taxon>Plectus</taxon>
    </lineage>
</organism>
<keyword evidence="2" id="KW-1185">Reference proteome</keyword>
<accession>A0A914W6D5</accession>
<dbReference type="Proteomes" id="UP000887566">
    <property type="component" value="Unplaced"/>
</dbReference>
<evidence type="ECO:0000313" key="2">
    <source>
        <dbReference type="Proteomes" id="UP000887566"/>
    </source>
</evidence>
<dbReference type="AlphaFoldDB" id="A0A914W6D5"/>